<dbReference type="AlphaFoldDB" id="A0A2N5CF28"/>
<dbReference type="Proteomes" id="UP000234341">
    <property type="component" value="Unassembled WGS sequence"/>
</dbReference>
<keyword evidence="1" id="KW-0378">Hydrolase</keyword>
<dbReference type="NCBIfam" id="TIGR01509">
    <property type="entry name" value="HAD-SF-IA-v3"/>
    <property type="match status" value="1"/>
</dbReference>
<dbReference type="SFLD" id="SFLDG01129">
    <property type="entry name" value="C1.5:_HAD__Beta-PGM__Phosphata"/>
    <property type="match status" value="1"/>
</dbReference>
<organism evidence="1 2">
    <name type="scientific">Cupriavidus pauculus</name>
    <dbReference type="NCBI Taxonomy" id="82633"/>
    <lineage>
        <taxon>Bacteria</taxon>
        <taxon>Pseudomonadati</taxon>
        <taxon>Pseudomonadota</taxon>
        <taxon>Betaproteobacteria</taxon>
        <taxon>Burkholderiales</taxon>
        <taxon>Burkholderiaceae</taxon>
        <taxon>Cupriavidus</taxon>
    </lineage>
</organism>
<comment type="caution">
    <text evidence="1">The sequence shown here is derived from an EMBL/GenBank/DDBJ whole genome shotgun (WGS) entry which is preliminary data.</text>
</comment>
<evidence type="ECO:0000313" key="1">
    <source>
        <dbReference type="EMBL" id="PLQ00826.1"/>
    </source>
</evidence>
<dbReference type="PANTHER" id="PTHR43611:SF3">
    <property type="entry name" value="FLAVIN MONONUCLEOTIDE HYDROLASE 1, CHLOROPLATIC"/>
    <property type="match status" value="1"/>
</dbReference>
<evidence type="ECO:0000313" key="2">
    <source>
        <dbReference type="Proteomes" id="UP000234341"/>
    </source>
</evidence>
<sequence>MSQHMTSQPPHSVDTVIFDLGNVLIQWSPRHLFRKIFGSDDVAMEHFLSEVCNTEWNEQQDRGRPWKDAIAEAVERHPAHESNIRAYFDRWSEMIPGEIEGTVKILEQLRNLDVRLLALTNWSAETFHVAEARFPFLKWFEGIVVSGRECIMKPDPAIFRLIIKRYQLRPEATAFIDDSMRNVEAANRENLRGVHFESPAELRSTLQALGIALPEEA</sequence>
<dbReference type="SUPFAM" id="SSF56784">
    <property type="entry name" value="HAD-like"/>
    <property type="match status" value="1"/>
</dbReference>
<dbReference type="Gene3D" id="3.40.50.1000">
    <property type="entry name" value="HAD superfamily/HAD-like"/>
    <property type="match status" value="1"/>
</dbReference>
<accession>A0A2N5CF28</accession>
<gene>
    <name evidence="1" type="ORF">CYJ10_10355</name>
</gene>
<dbReference type="PANTHER" id="PTHR43611">
    <property type="entry name" value="ALPHA-D-GLUCOSE 1-PHOSPHATE PHOSPHATASE"/>
    <property type="match status" value="1"/>
</dbReference>
<dbReference type="OrthoDB" id="9797415at2"/>
<dbReference type="InterPro" id="IPR023198">
    <property type="entry name" value="PGP-like_dom2"/>
</dbReference>
<proteinExistence type="predicted"/>
<dbReference type="EMBL" id="PJRP01000003">
    <property type="protein sequence ID" value="PLQ00826.1"/>
    <property type="molecule type" value="Genomic_DNA"/>
</dbReference>
<dbReference type="InterPro" id="IPR036412">
    <property type="entry name" value="HAD-like_sf"/>
</dbReference>
<name>A0A2N5CF28_9BURK</name>
<dbReference type="InterPro" id="IPR006439">
    <property type="entry name" value="HAD-SF_hydro_IA"/>
</dbReference>
<reference evidence="1 2" key="1">
    <citation type="submission" date="2017-12" db="EMBL/GenBank/DDBJ databases">
        <title>Genome sequence of the active heterotrophic nitrifier-denitrifier, Cupriavidus pauculus UM1.</title>
        <authorList>
            <person name="Putonti C."/>
            <person name="Castignetti D."/>
        </authorList>
    </citation>
    <scope>NUCLEOTIDE SEQUENCE [LARGE SCALE GENOMIC DNA]</scope>
    <source>
        <strain evidence="1 2">UM1</strain>
    </source>
</reference>
<dbReference type="Pfam" id="PF00702">
    <property type="entry name" value="Hydrolase"/>
    <property type="match status" value="1"/>
</dbReference>
<dbReference type="SFLD" id="SFLDS00003">
    <property type="entry name" value="Haloacid_Dehalogenase"/>
    <property type="match status" value="1"/>
</dbReference>
<dbReference type="GO" id="GO:0016787">
    <property type="term" value="F:hydrolase activity"/>
    <property type="evidence" value="ECO:0007669"/>
    <property type="project" value="UniProtKB-KW"/>
</dbReference>
<dbReference type="Gene3D" id="1.10.150.240">
    <property type="entry name" value="Putative phosphatase, domain 2"/>
    <property type="match status" value="1"/>
</dbReference>
<protein>
    <submittedName>
        <fullName evidence="1">HAD family hydrolase</fullName>
    </submittedName>
</protein>
<dbReference type="CDD" id="cd02603">
    <property type="entry name" value="HAD_sEH-N_like"/>
    <property type="match status" value="1"/>
</dbReference>
<dbReference type="InterPro" id="IPR023214">
    <property type="entry name" value="HAD_sf"/>
</dbReference>